<protein>
    <submittedName>
        <fullName evidence="1">Aldolase-type TIM barrel family protein</fullName>
    </submittedName>
</protein>
<evidence type="ECO:0000313" key="1">
    <source>
        <dbReference type="EMBL" id="GER29018.1"/>
    </source>
</evidence>
<comment type="caution">
    <text evidence="1">The sequence shown here is derived from an EMBL/GenBank/DDBJ whole genome shotgun (WGS) entry which is preliminary data.</text>
</comment>
<sequence>MKKKTSWPLARLLGIQLTSKSDFLGKILDFRRDESRKVSGGGGWRGPSVADGVRLRIGKSNLQKENEKENYRQPLSNRTNNDGIKIESTAISIRLSAADGRRRVGLGGFQFWALRTTAAVSYTLNGGLGLDLQAADVIGNQRLVADQIWSTPLGHDTLSSSGGQRLNCDGVVANEPRMYRYTT</sequence>
<gene>
    <name evidence="1" type="ORF">STAS_04849</name>
</gene>
<dbReference type="EMBL" id="BKCP01003335">
    <property type="protein sequence ID" value="GER29018.1"/>
    <property type="molecule type" value="Genomic_DNA"/>
</dbReference>
<evidence type="ECO:0000313" key="2">
    <source>
        <dbReference type="Proteomes" id="UP000325081"/>
    </source>
</evidence>
<accession>A0A5A7P959</accession>
<dbReference type="Proteomes" id="UP000325081">
    <property type="component" value="Unassembled WGS sequence"/>
</dbReference>
<organism evidence="1 2">
    <name type="scientific">Striga asiatica</name>
    <name type="common">Asiatic witchweed</name>
    <name type="synonym">Buchnera asiatica</name>
    <dbReference type="NCBI Taxonomy" id="4170"/>
    <lineage>
        <taxon>Eukaryota</taxon>
        <taxon>Viridiplantae</taxon>
        <taxon>Streptophyta</taxon>
        <taxon>Embryophyta</taxon>
        <taxon>Tracheophyta</taxon>
        <taxon>Spermatophyta</taxon>
        <taxon>Magnoliopsida</taxon>
        <taxon>eudicotyledons</taxon>
        <taxon>Gunneridae</taxon>
        <taxon>Pentapetalae</taxon>
        <taxon>asterids</taxon>
        <taxon>lamiids</taxon>
        <taxon>Lamiales</taxon>
        <taxon>Orobanchaceae</taxon>
        <taxon>Buchnereae</taxon>
        <taxon>Striga</taxon>
    </lineage>
</organism>
<keyword evidence="2" id="KW-1185">Reference proteome</keyword>
<proteinExistence type="predicted"/>
<reference evidence="2" key="1">
    <citation type="journal article" date="2019" name="Curr. Biol.">
        <title>Genome Sequence of Striga asiatica Provides Insight into the Evolution of Plant Parasitism.</title>
        <authorList>
            <person name="Yoshida S."/>
            <person name="Kim S."/>
            <person name="Wafula E.K."/>
            <person name="Tanskanen J."/>
            <person name="Kim Y.M."/>
            <person name="Honaas L."/>
            <person name="Yang Z."/>
            <person name="Spallek T."/>
            <person name="Conn C.E."/>
            <person name="Ichihashi Y."/>
            <person name="Cheong K."/>
            <person name="Cui S."/>
            <person name="Der J.P."/>
            <person name="Gundlach H."/>
            <person name="Jiao Y."/>
            <person name="Hori C."/>
            <person name="Ishida J.K."/>
            <person name="Kasahara H."/>
            <person name="Kiba T."/>
            <person name="Kim M.S."/>
            <person name="Koo N."/>
            <person name="Laohavisit A."/>
            <person name="Lee Y.H."/>
            <person name="Lumba S."/>
            <person name="McCourt P."/>
            <person name="Mortimer J.C."/>
            <person name="Mutuku J.M."/>
            <person name="Nomura T."/>
            <person name="Sasaki-Sekimoto Y."/>
            <person name="Seto Y."/>
            <person name="Wang Y."/>
            <person name="Wakatake T."/>
            <person name="Sakakibara H."/>
            <person name="Demura T."/>
            <person name="Yamaguchi S."/>
            <person name="Yoneyama K."/>
            <person name="Manabe R.I."/>
            <person name="Nelson D.C."/>
            <person name="Schulman A.H."/>
            <person name="Timko M.P."/>
            <person name="dePamphilis C.W."/>
            <person name="Choi D."/>
            <person name="Shirasu K."/>
        </authorList>
    </citation>
    <scope>NUCLEOTIDE SEQUENCE [LARGE SCALE GENOMIC DNA]</scope>
    <source>
        <strain evidence="2">cv. UVA1</strain>
    </source>
</reference>
<name>A0A5A7P959_STRAF</name>
<dbReference type="AlphaFoldDB" id="A0A5A7P959"/>